<dbReference type="InterPro" id="IPR029063">
    <property type="entry name" value="SAM-dependent_MTases_sf"/>
</dbReference>
<dbReference type="EC" id="2.1.1.37" evidence="6"/>
<evidence type="ECO:0000256" key="3">
    <source>
        <dbReference type="ARBA" id="ARBA00022691"/>
    </source>
</evidence>
<dbReference type="EMBL" id="HG529694">
    <property type="protein sequence ID" value="CDI56559.1"/>
    <property type="molecule type" value="Genomic_DNA"/>
</dbReference>
<feature type="region of interest" description="Disordered" evidence="7">
    <location>
        <begin position="768"/>
        <end position="789"/>
    </location>
</feature>
<dbReference type="SUPFAM" id="SSF53335">
    <property type="entry name" value="S-adenosyl-L-methionine-dependent methyltransferases"/>
    <property type="match status" value="1"/>
</dbReference>
<name>A0A077RE23_9BASI</name>
<reference evidence="8" key="1">
    <citation type="journal article" date="2014" name="Genome Biol. Evol.">
        <title>Gene Loss Rather Than Gene Gain Is Associated with a Host Jump from Monocots to Dicots in the Smut Fungus Melanopsichium pennsylvanicum.</title>
        <authorList>
            <person name="Sharma R."/>
            <person name="Mishra B."/>
            <person name="Runge F."/>
            <person name="Thines M."/>
        </authorList>
    </citation>
    <scope>NUCLEOTIDE SEQUENCE</scope>
    <source>
        <strain evidence="8">4</strain>
    </source>
</reference>
<feature type="active site" evidence="4">
    <location>
        <position position="401"/>
    </location>
</feature>
<dbReference type="AlphaFoldDB" id="A0A077RE23"/>
<dbReference type="InterPro" id="IPR018117">
    <property type="entry name" value="C5_DNA_meth_AS"/>
</dbReference>
<dbReference type="GO" id="GO:0032259">
    <property type="term" value="P:methylation"/>
    <property type="evidence" value="ECO:0007669"/>
    <property type="project" value="UniProtKB-KW"/>
</dbReference>
<dbReference type="GO" id="GO:0005634">
    <property type="term" value="C:nucleus"/>
    <property type="evidence" value="ECO:0007669"/>
    <property type="project" value="TreeGrafter"/>
</dbReference>
<dbReference type="InterPro" id="IPR050390">
    <property type="entry name" value="C5-Methyltransferase"/>
</dbReference>
<comment type="catalytic activity">
    <reaction evidence="6">
        <text>a 2'-deoxycytidine in DNA + S-adenosyl-L-methionine = a 5-methyl-2'-deoxycytidine in DNA + S-adenosyl-L-homocysteine + H(+)</text>
        <dbReference type="Rhea" id="RHEA:13681"/>
        <dbReference type="Rhea" id="RHEA-COMP:11369"/>
        <dbReference type="Rhea" id="RHEA-COMP:11370"/>
        <dbReference type="ChEBI" id="CHEBI:15378"/>
        <dbReference type="ChEBI" id="CHEBI:57856"/>
        <dbReference type="ChEBI" id="CHEBI:59789"/>
        <dbReference type="ChEBI" id="CHEBI:85452"/>
        <dbReference type="ChEBI" id="CHEBI:85454"/>
        <dbReference type="EC" id="2.1.1.37"/>
    </reaction>
</comment>
<evidence type="ECO:0000256" key="5">
    <source>
        <dbReference type="RuleBase" id="RU000416"/>
    </source>
</evidence>
<evidence type="ECO:0000256" key="6">
    <source>
        <dbReference type="RuleBase" id="RU000417"/>
    </source>
</evidence>
<dbReference type="PROSITE" id="PS00095">
    <property type="entry name" value="C5_MTASE_2"/>
    <property type="match status" value="1"/>
</dbReference>
<protein>
    <recommendedName>
        <fullName evidence="6">Cytosine-specific methyltransferase</fullName>
        <ecNumber evidence="6">2.1.1.37</ecNumber>
    </recommendedName>
</protein>
<dbReference type="InterPro" id="IPR031303">
    <property type="entry name" value="C5_meth_CS"/>
</dbReference>
<evidence type="ECO:0000256" key="4">
    <source>
        <dbReference type="PROSITE-ProRule" id="PRU01016"/>
    </source>
</evidence>
<dbReference type="PANTHER" id="PTHR10629">
    <property type="entry name" value="CYTOSINE-SPECIFIC METHYLTRANSFERASE"/>
    <property type="match status" value="1"/>
</dbReference>
<evidence type="ECO:0000256" key="1">
    <source>
        <dbReference type="ARBA" id="ARBA00022603"/>
    </source>
</evidence>
<dbReference type="Gene3D" id="3.40.50.150">
    <property type="entry name" value="Vaccinia Virus protein VP39"/>
    <property type="match status" value="1"/>
</dbReference>
<dbReference type="PROSITE" id="PS51679">
    <property type="entry name" value="SAM_MT_C5"/>
    <property type="match status" value="1"/>
</dbReference>
<keyword evidence="3 4" id="KW-0949">S-adenosyl-L-methionine</keyword>
<proteinExistence type="inferred from homology"/>
<keyword evidence="2 4" id="KW-0808">Transferase</keyword>
<dbReference type="GO" id="GO:0003677">
    <property type="term" value="F:DNA binding"/>
    <property type="evidence" value="ECO:0007669"/>
    <property type="project" value="TreeGrafter"/>
</dbReference>
<dbReference type="PROSITE" id="PS00094">
    <property type="entry name" value="C5_MTASE_1"/>
    <property type="match status" value="1"/>
</dbReference>
<dbReference type="NCBIfam" id="TIGR00675">
    <property type="entry name" value="dcm"/>
    <property type="match status" value="1"/>
</dbReference>
<organism evidence="8">
    <name type="scientific">Melanopsichium pennsylvanicum 4</name>
    <dbReference type="NCBI Taxonomy" id="1398559"/>
    <lineage>
        <taxon>Eukaryota</taxon>
        <taxon>Fungi</taxon>
        <taxon>Dikarya</taxon>
        <taxon>Basidiomycota</taxon>
        <taxon>Ustilaginomycotina</taxon>
        <taxon>Ustilaginomycetes</taxon>
        <taxon>Ustilaginales</taxon>
        <taxon>Ustilaginaceae</taxon>
        <taxon>Melanopsichium</taxon>
    </lineage>
</organism>
<comment type="similarity">
    <text evidence="4 5">Belongs to the class I-like SAM-binding methyltransferase superfamily. C5-methyltransferase family.</text>
</comment>
<dbReference type="Pfam" id="PF00145">
    <property type="entry name" value="DNA_methylase"/>
    <property type="match status" value="1"/>
</dbReference>
<dbReference type="GO" id="GO:0003886">
    <property type="term" value="F:DNA (cytosine-5-)-methyltransferase activity"/>
    <property type="evidence" value="ECO:0007669"/>
    <property type="project" value="UniProtKB-EC"/>
</dbReference>
<feature type="compositionally biased region" description="Polar residues" evidence="7">
    <location>
        <begin position="773"/>
        <end position="789"/>
    </location>
</feature>
<dbReference type="GO" id="GO:0044027">
    <property type="term" value="P:negative regulation of gene expression via chromosomal CpG island methylation"/>
    <property type="evidence" value="ECO:0007669"/>
    <property type="project" value="TreeGrafter"/>
</dbReference>
<keyword evidence="1 4" id="KW-0489">Methyltransferase</keyword>
<sequence>MGRNQRKLVKTTRIVARVLSRTFRIRSGYEVAHLRTRIPPSKTSRFKITSTTEAAIALRAFLGSRSNQDNGREIRLLPASSSVLAGLKTGDIIEASCEELKKLVLISSVGQRSISGFEVAHRSGSILHDVTRDNEVFVTNRKFTLLSRTFVTAKVDPDSVRVRYAWDEGKPAFVSLEAWAAQGPSAPEVDFHEGDYVMLASRNKALLYIVQVHRIRNLDVYVRRLHRQATETDAEFRHERLLFPNTELTRIRRSTFKPVAKCHVSIITNAASSWSTDPTEFFVTESIARHLRPECSLCSTAFRDERRQRQNASPLKAMELMCGAGGLSLGLDLSGVCETKYAFDTDANAVDTFRSHHPTAKVFCGDAGEALQRAIAGRKSREGTPYPQPGQVDIISAGPPCQGFSRMNRHAPEEAHNDPRNLLVCTVLGWVDHLRPKYIVLENVEGFASAKLGGHKQGMVKLVMKCMLEMGYGVTCGFVQSGAFGGPQSRKRFVLIAAMKDLTLPSLPQPTHHFLGRAAFRFAWEDGNDRLHTIGVVPAPALLPAVTVSDAINDLPVFDWKDPHKIYAGRDRIEDERHLAGIPQLNVARGEVVGFSAKRYHSQPRNSYQERMRVLAGQTTRSVTQHQTSSNFDPKTVEQVVNVAMKPGANYDSWSHPSVCKPKLLDELSVQRKRLRDRSYKFERLDGKRYFKALMTSLNAQGSVIHPTQRRVLTVRECARAQGFPDWVEFHTEQTDITLGSAYRQIGNAVPIPLSNAIGRSIMVARMQDSKKLTQQQESPQPTASLPST</sequence>
<accession>A0A077RE23</accession>
<dbReference type="PANTHER" id="PTHR10629:SF52">
    <property type="entry name" value="DNA (CYTOSINE-5)-METHYLTRANSFERASE 1"/>
    <property type="match status" value="1"/>
</dbReference>
<evidence type="ECO:0000256" key="7">
    <source>
        <dbReference type="SAM" id="MobiDB-lite"/>
    </source>
</evidence>
<evidence type="ECO:0000256" key="2">
    <source>
        <dbReference type="ARBA" id="ARBA00022679"/>
    </source>
</evidence>
<evidence type="ECO:0000313" key="8">
    <source>
        <dbReference type="EMBL" id="CDI56559.1"/>
    </source>
</evidence>
<dbReference type="Gene3D" id="3.90.120.10">
    <property type="entry name" value="DNA Methylase, subunit A, domain 2"/>
    <property type="match status" value="1"/>
</dbReference>
<dbReference type="PRINTS" id="PR00105">
    <property type="entry name" value="C5METTRFRASE"/>
</dbReference>
<dbReference type="InterPro" id="IPR001525">
    <property type="entry name" value="C5_MeTfrase"/>
</dbReference>